<feature type="domain" description="Glycosyl transferase family 28 C-terminal" evidence="12">
    <location>
        <begin position="209"/>
        <end position="381"/>
    </location>
</feature>
<reference evidence="13 14" key="1">
    <citation type="submission" date="2016-01" db="EMBL/GenBank/DDBJ databases">
        <authorList>
            <person name="Oliw E.H."/>
        </authorList>
    </citation>
    <scope>NUCLEOTIDE SEQUENCE [LARGE SCALE GENOMIC DNA]</scope>
    <source>
        <strain evidence="13 14">PSS_7772B</strain>
    </source>
</reference>
<comment type="function">
    <text evidence="10">Cell wall formation. Catalyzes the transfer of a GlcNAc subunit on undecaprenyl-pyrophosphoryl-MurNAc-pentapeptide (lipid intermediate I) to form undecaprenyl-pyrophosphoryl-MurNAc-(pentapeptide)GlcNAc (lipid intermediate II).</text>
</comment>
<dbReference type="InterPro" id="IPR004276">
    <property type="entry name" value="GlycoTrans_28_N"/>
</dbReference>
<evidence type="ECO:0000256" key="3">
    <source>
        <dbReference type="ARBA" id="ARBA00022676"/>
    </source>
</evidence>
<dbReference type="PATRIC" id="fig|2702.100.peg.631"/>
<feature type="binding site" evidence="10">
    <location>
        <position position="176"/>
    </location>
    <ligand>
        <name>UDP-N-acetyl-alpha-D-glucosamine</name>
        <dbReference type="ChEBI" id="CHEBI:57705"/>
    </ligand>
</feature>
<dbReference type="GO" id="GO:0051301">
    <property type="term" value="P:cell division"/>
    <property type="evidence" value="ECO:0007669"/>
    <property type="project" value="UniProtKB-KW"/>
</dbReference>
<evidence type="ECO:0000256" key="5">
    <source>
        <dbReference type="ARBA" id="ARBA00022960"/>
    </source>
</evidence>
<evidence type="ECO:0000256" key="4">
    <source>
        <dbReference type="ARBA" id="ARBA00022679"/>
    </source>
</evidence>
<evidence type="ECO:0000259" key="11">
    <source>
        <dbReference type="Pfam" id="PF03033"/>
    </source>
</evidence>
<protein>
    <recommendedName>
        <fullName evidence="10">UDP-N-acetylglucosamine--N-acetylmuramyl-(pentapeptide) pyrophosphoryl-undecaprenol N-acetylglucosamine transferase</fullName>
        <ecNumber evidence="10">2.4.1.227</ecNumber>
    </recommendedName>
    <alternativeName>
        <fullName evidence="10">Undecaprenyl-PP-MurNAc-pentapeptide-UDPGlcNAc GlcNAc transferase</fullName>
    </alternativeName>
</protein>
<name>A0A133NXT5_GARVA</name>
<dbReference type="GO" id="GO:0009252">
    <property type="term" value="P:peptidoglycan biosynthetic process"/>
    <property type="evidence" value="ECO:0007669"/>
    <property type="project" value="UniProtKB-UniRule"/>
</dbReference>
<dbReference type="GO" id="GO:0005886">
    <property type="term" value="C:plasma membrane"/>
    <property type="evidence" value="ECO:0007669"/>
    <property type="project" value="UniProtKB-SubCell"/>
</dbReference>
<comment type="caution">
    <text evidence="13">The sequence shown here is derived from an EMBL/GenBank/DDBJ whole genome shotgun (WGS) entry which is preliminary data.</text>
</comment>
<dbReference type="InterPro" id="IPR006009">
    <property type="entry name" value="GlcNAc_MurG"/>
</dbReference>
<evidence type="ECO:0000256" key="6">
    <source>
        <dbReference type="ARBA" id="ARBA00022984"/>
    </source>
</evidence>
<dbReference type="GO" id="GO:0005975">
    <property type="term" value="P:carbohydrate metabolic process"/>
    <property type="evidence" value="ECO:0007669"/>
    <property type="project" value="InterPro"/>
</dbReference>
<evidence type="ECO:0000256" key="1">
    <source>
        <dbReference type="ARBA" id="ARBA00022475"/>
    </source>
</evidence>
<comment type="similarity">
    <text evidence="10">Belongs to the glycosyltransferase 28 family. MurG subfamily.</text>
</comment>
<sequence length="399" mass="43216">MDAKNAHHQEVHIVLAGGGTAGHVNPLLAVADALKKQETQAHVSVIGTAVGLEKDLVPAAGYELDTIEKVPFPRKLNKDALTFPFRWIREKRKVRSILAQRKADIVVGFGGYAAAPVYTQAHAQHIPIVIHEQNAKAGMANRLGAHWATAIGTVYEHTGLRTSEGIEAERVGLPLRSAIAKLCEQFEQDYSSARIEGARQLGLDFRRPIILVTGGSLGAKSINLAVAQASKEILQHAQVIHLTGRAKAEEVRSIVAKNVGESRINDIHPNHAGLGDYHIAEYLERIDWAFACADLVICRAGAGTVAEISALGLPAVYVPLPIGNGEQRFNAAPVVQAGGAIMINDADFHAQWLCNEGLSLLQNKQQLQAMRKQAWNYGIRNAADVMAQRILEIATESRK</sequence>
<keyword evidence="6 10" id="KW-0573">Peptidoglycan synthesis</keyword>
<dbReference type="Pfam" id="PF04101">
    <property type="entry name" value="Glyco_tran_28_C"/>
    <property type="match status" value="1"/>
</dbReference>
<evidence type="ECO:0000313" key="14">
    <source>
        <dbReference type="Proteomes" id="UP000070687"/>
    </source>
</evidence>
<evidence type="ECO:0000256" key="2">
    <source>
        <dbReference type="ARBA" id="ARBA00022618"/>
    </source>
</evidence>
<organism evidence="13 14">
    <name type="scientific">Gardnerella vaginalis</name>
    <dbReference type="NCBI Taxonomy" id="2702"/>
    <lineage>
        <taxon>Bacteria</taxon>
        <taxon>Bacillati</taxon>
        <taxon>Actinomycetota</taxon>
        <taxon>Actinomycetes</taxon>
        <taxon>Bifidobacteriales</taxon>
        <taxon>Bifidobacteriaceae</taxon>
        <taxon>Gardnerella</taxon>
    </lineage>
</organism>
<comment type="catalytic activity">
    <reaction evidence="10">
        <text>di-trans,octa-cis-undecaprenyl diphospho-N-acetyl-alpha-D-muramoyl-L-alanyl-D-glutamyl-meso-2,6-diaminopimeloyl-D-alanyl-D-alanine + UDP-N-acetyl-alpha-D-glucosamine = di-trans,octa-cis-undecaprenyl diphospho-[N-acetyl-alpha-D-glucosaminyl-(1-&gt;4)]-N-acetyl-alpha-D-muramoyl-L-alanyl-D-glutamyl-meso-2,6-diaminopimeloyl-D-alanyl-D-alanine + UDP + H(+)</text>
        <dbReference type="Rhea" id="RHEA:31227"/>
        <dbReference type="ChEBI" id="CHEBI:15378"/>
        <dbReference type="ChEBI" id="CHEBI:57705"/>
        <dbReference type="ChEBI" id="CHEBI:58223"/>
        <dbReference type="ChEBI" id="CHEBI:61387"/>
        <dbReference type="ChEBI" id="CHEBI:61388"/>
        <dbReference type="EC" id="2.4.1.227"/>
    </reaction>
</comment>
<dbReference type="OrthoDB" id="9808936at2"/>
<dbReference type="InterPro" id="IPR007235">
    <property type="entry name" value="Glyco_trans_28_C"/>
</dbReference>
<keyword evidence="5 10" id="KW-0133">Cell shape</keyword>
<evidence type="ECO:0000313" key="13">
    <source>
        <dbReference type="EMBL" id="KXA21106.1"/>
    </source>
</evidence>
<keyword evidence="8 10" id="KW-0131">Cell cycle</keyword>
<comment type="pathway">
    <text evidence="10">Cell wall biogenesis; peptidoglycan biosynthesis.</text>
</comment>
<dbReference type="Proteomes" id="UP000070687">
    <property type="component" value="Unassembled WGS sequence"/>
</dbReference>
<evidence type="ECO:0000256" key="10">
    <source>
        <dbReference type="HAMAP-Rule" id="MF_00033"/>
    </source>
</evidence>
<feature type="binding site" evidence="10">
    <location>
        <begin position="20"/>
        <end position="22"/>
    </location>
    <ligand>
        <name>UDP-N-acetyl-alpha-D-glucosamine</name>
        <dbReference type="ChEBI" id="CHEBI:57705"/>
    </ligand>
</feature>
<keyword evidence="4 10" id="KW-0808">Transferase</keyword>
<dbReference type="HAMAP" id="MF_00033">
    <property type="entry name" value="MurG"/>
    <property type="match status" value="1"/>
</dbReference>
<dbReference type="Pfam" id="PF03033">
    <property type="entry name" value="Glyco_transf_28"/>
    <property type="match status" value="1"/>
</dbReference>
<feature type="binding site" evidence="10">
    <location>
        <position position="134"/>
    </location>
    <ligand>
        <name>UDP-N-acetyl-alpha-D-glucosamine</name>
        <dbReference type="ChEBI" id="CHEBI:57705"/>
    </ligand>
</feature>
<dbReference type="SUPFAM" id="SSF53756">
    <property type="entry name" value="UDP-Glycosyltransferase/glycogen phosphorylase"/>
    <property type="match status" value="1"/>
</dbReference>
<dbReference type="PANTHER" id="PTHR21015:SF22">
    <property type="entry name" value="GLYCOSYLTRANSFERASE"/>
    <property type="match status" value="1"/>
</dbReference>
<dbReference type="RefSeq" id="WP_064347136.1">
    <property type="nucleotide sequence ID" value="NZ_KQ956852.1"/>
</dbReference>
<gene>
    <name evidence="10" type="primary">murG</name>
    <name evidence="13" type="ORF">HMPREF3208_00653</name>
</gene>
<dbReference type="PANTHER" id="PTHR21015">
    <property type="entry name" value="UDP-N-ACETYLGLUCOSAMINE--N-ACETYLMURAMYL-(PENTAPEPTIDE) PYROPHOSPHORYL-UNDECAPRENOL N-ACETYLGLUCOSAMINE TRANSFERASE 1"/>
    <property type="match status" value="1"/>
</dbReference>
<dbReference type="Gene3D" id="3.40.50.2000">
    <property type="entry name" value="Glycogen Phosphorylase B"/>
    <property type="match status" value="2"/>
</dbReference>
<proteinExistence type="inferred from homology"/>
<evidence type="ECO:0000256" key="9">
    <source>
        <dbReference type="ARBA" id="ARBA00023316"/>
    </source>
</evidence>
<dbReference type="GO" id="GO:0050511">
    <property type="term" value="F:undecaprenyldiphospho-muramoylpentapeptide beta-N-acetylglucosaminyltransferase activity"/>
    <property type="evidence" value="ECO:0007669"/>
    <property type="project" value="UniProtKB-UniRule"/>
</dbReference>
<keyword evidence="3 10" id="KW-0328">Glycosyltransferase</keyword>
<keyword evidence="9 10" id="KW-0961">Cell wall biogenesis/degradation</keyword>
<dbReference type="GO" id="GO:0051991">
    <property type="term" value="F:UDP-N-acetyl-D-glucosamine:N-acetylmuramoyl-L-alanyl-D-glutamyl-meso-2,6-diaminopimelyl-D-alanyl-D-alanine-diphosphoundecaprenol 4-beta-N-acetylglucosaminlytransferase activity"/>
    <property type="evidence" value="ECO:0007669"/>
    <property type="project" value="RHEA"/>
</dbReference>
<dbReference type="GO" id="GO:0008360">
    <property type="term" value="P:regulation of cell shape"/>
    <property type="evidence" value="ECO:0007669"/>
    <property type="project" value="UniProtKB-KW"/>
</dbReference>
<evidence type="ECO:0000256" key="8">
    <source>
        <dbReference type="ARBA" id="ARBA00023306"/>
    </source>
</evidence>
<feature type="binding site" evidence="10">
    <location>
        <position position="327"/>
    </location>
    <ligand>
        <name>UDP-N-acetyl-alpha-D-glucosamine</name>
        <dbReference type="ChEBI" id="CHEBI:57705"/>
    </ligand>
</feature>
<comment type="subcellular location">
    <subcellularLocation>
        <location evidence="10">Cell membrane</location>
        <topology evidence="10">Peripheral membrane protein</topology>
        <orientation evidence="10">Cytoplasmic side</orientation>
    </subcellularLocation>
</comment>
<feature type="domain" description="Glycosyltransferase family 28 N-terminal" evidence="11">
    <location>
        <begin position="13"/>
        <end position="152"/>
    </location>
</feature>
<feature type="binding site" evidence="10">
    <location>
        <position position="216"/>
    </location>
    <ligand>
        <name>UDP-N-acetyl-alpha-D-glucosamine</name>
        <dbReference type="ChEBI" id="CHEBI:57705"/>
    </ligand>
</feature>
<dbReference type="CDD" id="cd03785">
    <property type="entry name" value="GT28_MurG"/>
    <property type="match status" value="1"/>
</dbReference>
<dbReference type="EMBL" id="LRQB01000036">
    <property type="protein sequence ID" value="KXA21106.1"/>
    <property type="molecule type" value="Genomic_DNA"/>
</dbReference>
<keyword evidence="1 10" id="KW-1003">Cell membrane</keyword>
<accession>A0A133NXT5</accession>
<dbReference type="AlphaFoldDB" id="A0A133NXT5"/>
<dbReference type="EC" id="2.4.1.227" evidence="10"/>
<comment type="caution">
    <text evidence="10">Lacks conserved residue(s) required for the propagation of feature annotation.</text>
</comment>
<dbReference type="UniPathway" id="UPA00219"/>
<keyword evidence="2 10" id="KW-0132">Cell division</keyword>
<dbReference type="GO" id="GO:0071555">
    <property type="term" value="P:cell wall organization"/>
    <property type="evidence" value="ECO:0007669"/>
    <property type="project" value="UniProtKB-KW"/>
</dbReference>
<evidence type="ECO:0000259" key="12">
    <source>
        <dbReference type="Pfam" id="PF04101"/>
    </source>
</evidence>
<evidence type="ECO:0000256" key="7">
    <source>
        <dbReference type="ARBA" id="ARBA00023136"/>
    </source>
</evidence>
<keyword evidence="7 10" id="KW-0472">Membrane</keyword>